<keyword evidence="2" id="KW-1185">Reference proteome</keyword>
<dbReference type="KEGG" id="pno:SNOG_05624"/>
<dbReference type="OMA" id="KWREADT"/>
<name>A0A7U2HZ42_PHANO</name>
<gene>
    <name evidence="1" type="ORF">JI435_056240</name>
</gene>
<accession>A0A7U2HZ42</accession>
<proteinExistence type="predicted"/>
<dbReference type="RefSeq" id="XP_001796023.1">
    <property type="nucleotide sequence ID" value="XM_001795971.1"/>
</dbReference>
<dbReference type="OrthoDB" id="3029470at2759"/>
<reference evidence="2" key="1">
    <citation type="journal article" date="2021" name="BMC Genomics">
        <title>Chromosome-level genome assembly and manually-curated proteome of model necrotroph Parastagonospora nodorum Sn15 reveals a genome-wide trove of candidate effector homologs, and redundancy of virulence-related functions within an accessory chromosome.</title>
        <authorList>
            <person name="Bertazzoni S."/>
            <person name="Jones D.A.B."/>
            <person name="Phan H.T."/>
            <person name="Tan K.-C."/>
            <person name="Hane J.K."/>
        </authorList>
    </citation>
    <scope>NUCLEOTIDE SEQUENCE [LARGE SCALE GENOMIC DNA]</scope>
    <source>
        <strain evidence="2">SN15 / ATCC MYA-4574 / FGSC 10173)</strain>
    </source>
</reference>
<sequence>MDVDKCVVLHNKILEHGWVHSGKSREDLERNRKTWFDYHGDEAEAIRDILSPDIIAFLERAYEVDCEDGHAFFYYVAGLFSPSLIHELSETFNHDSSEDSILQNIVLYNMNSSFGSHPVGLVFDQEQHTAIMCVDLDDGDTIQNGRTEWFPLEVVLEAWLDMIEQGKVVATSDTGEVEAPWTLAPYSPKILQDTVAVFDSLVQEIESRMPEGSGMQDDSTPLIDATILDVMNPQRGFAHHFIEKVRRPRFRFIAPGLEISDSSNITPQPFATIHPDAEHVELIPVLLFRAVSGTSPRMAPASGDECPFGYPFSEVEQYHAGLYLSCTNLSHNSFEDEATLVLPFRIGAQGYARKSDGARFGENTQDAEDVEPDDTFADVYQPGHQPFTEMHAVRLISILQNWLEMVQSGDWEVDADGVVGGIDEWRRADEEDSWDKFVIPITW</sequence>
<dbReference type="Proteomes" id="UP000663193">
    <property type="component" value="Chromosome 6"/>
</dbReference>
<dbReference type="VEuPathDB" id="FungiDB:JI435_056240"/>
<dbReference type="EMBL" id="CP069028">
    <property type="protein sequence ID" value="QRC95983.1"/>
    <property type="molecule type" value="Genomic_DNA"/>
</dbReference>
<dbReference type="AlphaFoldDB" id="A0A7U2HZ42"/>
<protein>
    <submittedName>
        <fullName evidence="1">Uncharacterized protein</fullName>
    </submittedName>
</protein>
<evidence type="ECO:0000313" key="1">
    <source>
        <dbReference type="EMBL" id="QRC95983.1"/>
    </source>
</evidence>
<evidence type="ECO:0000313" key="2">
    <source>
        <dbReference type="Proteomes" id="UP000663193"/>
    </source>
</evidence>
<organism evidence="1 2">
    <name type="scientific">Phaeosphaeria nodorum (strain SN15 / ATCC MYA-4574 / FGSC 10173)</name>
    <name type="common">Glume blotch fungus</name>
    <name type="synonym">Parastagonospora nodorum</name>
    <dbReference type="NCBI Taxonomy" id="321614"/>
    <lineage>
        <taxon>Eukaryota</taxon>
        <taxon>Fungi</taxon>
        <taxon>Dikarya</taxon>
        <taxon>Ascomycota</taxon>
        <taxon>Pezizomycotina</taxon>
        <taxon>Dothideomycetes</taxon>
        <taxon>Pleosporomycetidae</taxon>
        <taxon>Pleosporales</taxon>
        <taxon>Pleosporineae</taxon>
        <taxon>Phaeosphaeriaceae</taxon>
        <taxon>Parastagonospora</taxon>
    </lineage>
</organism>